<protein>
    <submittedName>
        <fullName evidence="1">Uncharacterized protein</fullName>
    </submittedName>
</protein>
<reference evidence="1" key="1">
    <citation type="submission" date="2021-01" db="EMBL/GenBank/DDBJ databases">
        <authorList>
            <person name="Corre E."/>
            <person name="Pelletier E."/>
            <person name="Niang G."/>
            <person name="Scheremetjew M."/>
            <person name="Finn R."/>
            <person name="Kale V."/>
            <person name="Holt S."/>
            <person name="Cochrane G."/>
            <person name="Meng A."/>
            <person name="Brown T."/>
            <person name="Cohen L."/>
        </authorList>
    </citation>
    <scope>NUCLEOTIDE SEQUENCE</scope>
    <source>
        <strain evidence="1">CCMP325</strain>
    </source>
</reference>
<sequence length="336" mass="36849">MMRGGGSLVWHSIQGWCNTISKATGSGARALAYLSMDEAFAAEISKGWEERDEPNLIGFLPGLIIGFSSLARLPAIGWQTAWNDPAKAPWALVRISPDSRITTTHRFSAAIPGLLDGVLKALAALVAKPFAGLLDVISTMCHQIISAGSFSSSERWKQVRPARSFGVSKALKPLVYQQSHAIQVLMKIDGGKYSMGGAIDVFDLAAGGQLIATPLYLVCVHPRSPKHALWSLPMREILFAEIATLEDEKNLRDFLEEEVYDRNIWLIISCCSSSHTSEEASKRATIISSGSGPVNKKTGAFRSFIVQFTSERSAQRLQRVLHDMFELHSSRLAFKM</sequence>
<gene>
    <name evidence="1" type="ORF">HPHI1048_LOCUS24985</name>
</gene>
<name>A0A7S0NFP8_9CRYP</name>
<organism evidence="1">
    <name type="scientific">Hanusia phi</name>
    <dbReference type="NCBI Taxonomy" id="3032"/>
    <lineage>
        <taxon>Eukaryota</taxon>
        <taxon>Cryptophyceae</taxon>
        <taxon>Pyrenomonadales</taxon>
        <taxon>Geminigeraceae</taxon>
        <taxon>Hanusia</taxon>
    </lineage>
</organism>
<accession>A0A7S0NFP8</accession>
<dbReference type="AlphaFoldDB" id="A0A7S0NFP8"/>
<dbReference type="EMBL" id="HBEO01036861">
    <property type="protein sequence ID" value="CAD8510853.1"/>
    <property type="molecule type" value="Transcribed_RNA"/>
</dbReference>
<evidence type="ECO:0000313" key="1">
    <source>
        <dbReference type="EMBL" id="CAD8510853.1"/>
    </source>
</evidence>
<proteinExistence type="predicted"/>